<feature type="compositionally biased region" description="Polar residues" evidence="1">
    <location>
        <begin position="70"/>
        <end position="79"/>
    </location>
</feature>
<evidence type="ECO:0000313" key="2">
    <source>
        <dbReference type="EMBL" id="TNN22264.1"/>
    </source>
</evidence>
<reference evidence="2 3" key="1">
    <citation type="submission" date="2019-03" db="EMBL/GenBank/DDBJ databases">
        <title>First draft genome of Liparis tanakae, snailfish: a comprehensive survey of snailfish specific genes.</title>
        <authorList>
            <person name="Kim W."/>
            <person name="Song I."/>
            <person name="Jeong J.-H."/>
            <person name="Kim D."/>
            <person name="Kim S."/>
            <person name="Ryu S."/>
            <person name="Song J.Y."/>
            <person name="Lee S.K."/>
        </authorList>
    </citation>
    <scope>NUCLEOTIDE SEQUENCE [LARGE SCALE GENOMIC DNA]</scope>
    <source>
        <tissue evidence="2">Muscle</tissue>
    </source>
</reference>
<comment type="caution">
    <text evidence="2">The sequence shown here is derived from an EMBL/GenBank/DDBJ whole genome shotgun (WGS) entry which is preliminary data.</text>
</comment>
<keyword evidence="3" id="KW-1185">Reference proteome</keyword>
<organism evidence="2 3">
    <name type="scientific">Liparis tanakae</name>
    <name type="common">Tanaka's snailfish</name>
    <dbReference type="NCBI Taxonomy" id="230148"/>
    <lineage>
        <taxon>Eukaryota</taxon>
        <taxon>Metazoa</taxon>
        <taxon>Chordata</taxon>
        <taxon>Craniata</taxon>
        <taxon>Vertebrata</taxon>
        <taxon>Euteleostomi</taxon>
        <taxon>Actinopterygii</taxon>
        <taxon>Neopterygii</taxon>
        <taxon>Teleostei</taxon>
        <taxon>Neoteleostei</taxon>
        <taxon>Acanthomorphata</taxon>
        <taxon>Eupercaria</taxon>
        <taxon>Perciformes</taxon>
        <taxon>Cottioidei</taxon>
        <taxon>Cottales</taxon>
        <taxon>Liparidae</taxon>
        <taxon>Liparis</taxon>
    </lineage>
</organism>
<dbReference type="EMBL" id="SRLO01023409">
    <property type="protein sequence ID" value="TNN22264.1"/>
    <property type="molecule type" value="Genomic_DNA"/>
</dbReference>
<name>A0A4Z2E0I1_9TELE</name>
<protein>
    <submittedName>
        <fullName evidence="2">Uncharacterized protein</fullName>
    </submittedName>
</protein>
<accession>A0A4Z2E0I1</accession>
<feature type="region of interest" description="Disordered" evidence="1">
    <location>
        <begin position="37"/>
        <end position="79"/>
    </location>
</feature>
<evidence type="ECO:0000256" key="1">
    <source>
        <dbReference type="SAM" id="MobiDB-lite"/>
    </source>
</evidence>
<sequence>MDPELRRLWFSGTAGGRLRGKLAVLGPVGLRSSLAGGLASGTGEQGGEKLSNHLPGLPGRRRGEALIHSVQGTKQMRVL</sequence>
<proteinExistence type="predicted"/>
<gene>
    <name evidence="2" type="ORF">EYF80_067622</name>
</gene>
<evidence type="ECO:0000313" key="3">
    <source>
        <dbReference type="Proteomes" id="UP000314294"/>
    </source>
</evidence>
<dbReference type="Proteomes" id="UP000314294">
    <property type="component" value="Unassembled WGS sequence"/>
</dbReference>
<dbReference type="AlphaFoldDB" id="A0A4Z2E0I1"/>